<sequence length="107" mass="12279">MYVLTDVWPYKDAKLEKEIMDDVFEKLAKVDEENKKNGTSTKHAEDAKPFFLTILEDGPVANTEGDDITVFPPNYQRTDARQLGVTWPFLSSSRRGQRWLVRCPSGQ</sequence>
<organism evidence="1 2">
    <name type="scientific">Marasmius oreades</name>
    <name type="common">fairy-ring Marasmius</name>
    <dbReference type="NCBI Taxonomy" id="181124"/>
    <lineage>
        <taxon>Eukaryota</taxon>
        <taxon>Fungi</taxon>
        <taxon>Dikarya</taxon>
        <taxon>Basidiomycota</taxon>
        <taxon>Agaricomycotina</taxon>
        <taxon>Agaricomycetes</taxon>
        <taxon>Agaricomycetidae</taxon>
        <taxon>Agaricales</taxon>
        <taxon>Marasmiineae</taxon>
        <taxon>Marasmiaceae</taxon>
        <taxon>Marasmius</taxon>
    </lineage>
</organism>
<gene>
    <name evidence="1" type="ORF">E1B28_005550</name>
</gene>
<dbReference type="OrthoDB" id="3064992at2759"/>
<accession>A0A9P7S4S6</accession>
<evidence type="ECO:0000313" key="2">
    <source>
        <dbReference type="Proteomes" id="UP001049176"/>
    </source>
</evidence>
<reference evidence="1" key="1">
    <citation type="journal article" date="2021" name="Genome Biol. Evol.">
        <title>The assembled and annotated genome of the fairy-ring fungus Marasmius oreades.</title>
        <authorList>
            <person name="Hiltunen M."/>
            <person name="Ament-Velasquez S.L."/>
            <person name="Johannesson H."/>
        </authorList>
    </citation>
    <scope>NUCLEOTIDE SEQUENCE</scope>
    <source>
        <strain evidence="1">03SP1</strain>
    </source>
</reference>
<comment type="caution">
    <text evidence="1">The sequence shown here is derived from an EMBL/GenBank/DDBJ whole genome shotgun (WGS) entry which is preliminary data.</text>
</comment>
<dbReference type="RefSeq" id="XP_043011201.1">
    <property type="nucleotide sequence ID" value="XM_043150116.1"/>
</dbReference>
<proteinExistence type="predicted"/>
<keyword evidence="2" id="KW-1185">Reference proteome</keyword>
<dbReference type="AlphaFoldDB" id="A0A9P7S4S6"/>
<dbReference type="EMBL" id="CM032183">
    <property type="protein sequence ID" value="KAG7094731.1"/>
    <property type="molecule type" value="Genomic_DNA"/>
</dbReference>
<dbReference type="Proteomes" id="UP001049176">
    <property type="component" value="Chromosome 3"/>
</dbReference>
<dbReference type="KEGG" id="more:E1B28_005550"/>
<name>A0A9P7S4S6_9AGAR</name>
<protein>
    <submittedName>
        <fullName evidence="1">Uncharacterized protein</fullName>
    </submittedName>
</protein>
<dbReference type="GeneID" id="66074626"/>
<evidence type="ECO:0000313" key="1">
    <source>
        <dbReference type="EMBL" id="KAG7094731.1"/>
    </source>
</evidence>